<reference evidence="2 3" key="1">
    <citation type="submission" date="2018-05" db="EMBL/GenBank/DDBJ databases">
        <title>Complete genome sequence of Massilia oculi sp. nov. CCUG 43427T (=DSM 26321T), the type strain of M. oculi, and comparison with genome sequences of other Massilia strains.</title>
        <authorList>
            <person name="Zhu B."/>
        </authorList>
    </citation>
    <scope>NUCLEOTIDE SEQUENCE [LARGE SCALE GENOMIC DNA]</scope>
    <source>
        <strain evidence="2 3">CCUG 43427</strain>
    </source>
</reference>
<feature type="domain" description="Peptidase S24/S26A/S26B/S26C" evidence="1">
    <location>
        <begin position="65"/>
        <end position="187"/>
    </location>
</feature>
<dbReference type="OrthoDB" id="9021722at2"/>
<dbReference type="SUPFAM" id="SSF51306">
    <property type="entry name" value="LexA/Signal peptidase"/>
    <property type="match status" value="1"/>
</dbReference>
<dbReference type="Pfam" id="PF00717">
    <property type="entry name" value="Peptidase_S24"/>
    <property type="match status" value="1"/>
</dbReference>
<organism evidence="2 3">
    <name type="scientific">Massilia oculi</name>
    <dbReference type="NCBI Taxonomy" id="945844"/>
    <lineage>
        <taxon>Bacteria</taxon>
        <taxon>Pseudomonadati</taxon>
        <taxon>Pseudomonadota</taxon>
        <taxon>Betaproteobacteria</taxon>
        <taxon>Burkholderiales</taxon>
        <taxon>Oxalobacteraceae</taxon>
        <taxon>Telluria group</taxon>
        <taxon>Massilia</taxon>
    </lineage>
</organism>
<accession>A0A2S2DQK1</accession>
<name>A0A2S2DQK1_9BURK</name>
<dbReference type="CDD" id="cd06529">
    <property type="entry name" value="S24_LexA-like"/>
    <property type="match status" value="1"/>
</dbReference>
<dbReference type="InterPro" id="IPR036286">
    <property type="entry name" value="LexA/Signal_pep-like_sf"/>
</dbReference>
<dbReference type="KEGG" id="mtim:DIR46_07545"/>
<gene>
    <name evidence="2" type="ORF">DIR46_07545</name>
</gene>
<evidence type="ECO:0000313" key="2">
    <source>
        <dbReference type="EMBL" id="AWL07663.1"/>
    </source>
</evidence>
<evidence type="ECO:0000259" key="1">
    <source>
        <dbReference type="Pfam" id="PF00717"/>
    </source>
</evidence>
<keyword evidence="3" id="KW-1185">Reference proteome</keyword>
<dbReference type="Gene3D" id="2.10.109.10">
    <property type="entry name" value="Umud Fragment, subunit A"/>
    <property type="match status" value="1"/>
</dbReference>
<sequence length="197" mass="21504">MYLSQILNGAKSSTGNARGIGDKLARKLEEGCGKEVGWMDRPHRNVAAQFDENVVPAAVGLRPVPVISSVQAGALRDMESPYPPGAGYAYEYTDQDLSAWAFALDVEGLSMLPDFRPGDRIIVDPDMAPNPGDFVVARNGSAQATFKKYRPRGIDAAGNEIFELVPLNDDYPTLRSDTELLSVIGVVTEHRKKLRKQ</sequence>
<dbReference type="AlphaFoldDB" id="A0A2S2DQK1"/>
<dbReference type="InterPro" id="IPR039418">
    <property type="entry name" value="LexA-like"/>
</dbReference>
<dbReference type="InterPro" id="IPR015927">
    <property type="entry name" value="Peptidase_S24_S26A/B/C"/>
</dbReference>
<proteinExistence type="predicted"/>
<dbReference type="EMBL" id="CP029343">
    <property type="protein sequence ID" value="AWL07663.1"/>
    <property type="molecule type" value="Genomic_DNA"/>
</dbReference>
<protein>
    <submittedName>
        <fullName evidence="2">Peptidase S24</fullName>
    </submittedName>
</protein>
<evidence type="ECO:0000313" key="3">
    <source>
        <dbReference type="Proteomes" id="UP000245820"/>
    </source>
</evidence>
<dbReference type="Proteomes" id="UP000245820">
    <property type="component" value="Chromosome"/>
</dbReference>